<feature type="region of interest" description="Disordered" evidence="1">
    <location>
        <begin position="20"/>
        <end position="44"/>
    </location>
</feature>
<evidence type="ECO:0000313" key="3">
    <source>
        <dbReference type="Proteomes" id="UP001190700"/>
    </source>
</evidence>
<protein>
    <submittedName>
        <fullName evidence="2">Uncharacterized protein</fullName>
    </submittedName>
</protein>
<organism evidence="2 3">
    <name type="scientific">Cymbomonas tetramitiformis</name>
    <dbReference type="NCBI Taxonomy" id="36881"/>
    <lineage>
        <taxon>Eukaryota</taxon>
        <taxon>Viridiplantae</taxon>
        <taxon>Chlorophyta</taxon>
        <taxon>Pyramimonadophyceae</taxon>
        <taxon>Pyramimonadales</taxon>
        <taxon>Pyramimonadaceae</taxon>
        <taxon>Cymbomonas</taxon>
    </lineage>
</organism>
<dbReference type="Proteomes" id="UP001190700">
    <property type="component" value="Unassembled WGS sequence"/>
</dbReference>
<comment type="caution">
    <text evidence="2">The sequence shown here is derived from an EMBL/GenBank/DDBJ whole genome shotgun (WGS) entry which is preliminary data.</text>
</comment>
<reference evidence="2 3" key="1">
    <citation type="journal article" date="2015" name="Genome Biol. Evol.">
        <title>Comparative Genomics of a Bacterivorous Green Alga Reveals Evolutionary Causalities and Consequences of Phago-Mixotrophic Mode of Nutrition.</title>
        <authorList>
            <person name="Burns J.A."/>
            <person name="Paasch A."/>
            <person name="Narechania A."/>
            <person name="Kim E."/>
        </authorList>
    </citation>
    <scope>NUCLEOTIDE SEQUENCE [LARGE SCALE GENOMIC DNA]</scope>
    <source>
        <strain evidence="2 3">PLY_AMNH</strain>
    </source>
</reference>
<keyword evidence="3" id="KW-1185">Reference proteome</keyword>
<proteinExistence type="predicted"/>
<name>A0AAE0LD76_9CHLO</name>
<accession>A0AAE0LD76</accession>
<evidence type="ECO:0000256" key="1">
    <source>
        <dbReference type="SAM" id="MobiDB-lite"/>
    </source>
</evidence>
<dbReference type="AlphaFoldDB" id="A0AAE0LD76"/>
<gene>
    <name evidence="2" type="ORF">CYMTET_11046</name>
</gene>
<dbReference type="EMBL" id="LGRX02003997">
    <property type="protein sequence ID" value="KAK3281146.1"/>
    <property type="molecule type" value="Genomic_DNA"/>
</dbReference>
<sequence>MAALVKIGFLNTKKEAKREPAAAAVSTKGGRELAGRKKLPRAPCGSMHPYPPRPAFLGTQMPQLYVLLYGDKTFECLSRKQPSSLKNGQLCWHQSCATYTLLRASLDRAASAHRAPEAPRAKLAFVEEKDYKNSDVFVAELIFNPRLQEFDVQAVIISYVTAHLVAKSVGRFPDRVRRDQGGAGGNLTSSSLSNQAGRRIGRGSNLWRIVHDVGWLNAFCRKSRCKMETLKKLRDLAEQHDWCFSFDCQDATISRRSTRSFRNPCNSMSRASCINVAHSPSLTVLVEFMKWEGRGLRANELGHLHITHLEPEAVDTTVQAFLRELTGKATWLYCDNEAVDAMLLHFTSRRPDLMMRRMRRLWRLPDLHATELQALYNKSEANKWVVRLSHDLDLDDWKLTQRRFDWGTAAALDWLVKLQAAGAGGKRRRGDMVDPTNRCAAQLLEAVSREGHLVRIGHGPGQRVAPAGAGQCGLRASGGETPLGSQHQEGCSDLRQGGGRDAGAGVLPRWSQLSSAMQACVDPTAMPDQAMLNYVGWLRQMIVCRSN</sequence>
<evidence type="ECO:0000313" key="2">
    <source>
        <dbReference type="EMBL" id="KAK3281146.1"/>
    </source>
</evidence>